<dbReference type="STRING" id="267850.ADINL_3095"/>
<reference evidence="1 2" key="1">
    <citation type="journal article" date="2005" name="Int. J. Syst. Evol. Microbiol.">
        <title>Nitrincola lacisaponensis gen. nov., sp. nov., a novel alkaliphilic bacterium isolated from an alkaline, saline lake.</title>
        <authorList>
            <person name="Dimitriu P.A."/>
            <person name="Shukla S.K."/>
            <person name="Conradt J."/>
            <person name="Marquez M.C."/>
            <person name="Ventosa A."/>
            <person name="Maglia A."/>
            <person name="Peyton B.M."/>
            <person name="Pinkart H.C."/>
            <person name="Mormile M.R."/>
        </authorList>
    </citation>
    <scope>NUCLEOTIDE SEQUENCE [LARGE SCALE GENOMIC DNA]</scope>
    <source>
        <strain evidence="1 2">4CA</strain>
    </source>
</reference>
<dbReference type="Proteomes" id="UP000027318">
    <property type="component" value="Unassembled WGS sequence"/>
</dbReference>
<accession>A0A063Y0E1</accession>
<gene>
    <name evidence="1" type="ORF">ADINL_3095</name>
</gene>
<keyword evidence="2" id="KW-1185">Reference proteome</keyword>
<organism evidence="1 2">
    <name type="scientific">Nitrincola lacisaponensis</name>
    <dbReference type="NCBI Taxonomy" id="267850"/>
    <lineage>
        <taxon>Bacteria</taxon>
        <taxon>Pseudomonadati</taxon>
        <taxon>Pseudomonadota</taxon>
        <taxon>Gammaproteobacteria</taxon>
        <taxon>Oceanospirillales</taxon>
        <taxon>Oceanospirillaceae</taxon>
        <taxon>Nitrincola</taxon>
    </lineage>
</organism>
<evidence type="ECO:0000313" key="2">
    <source>
        <dbReference type="Proteomes" id="UP000027318"/>
    </source>
</evidence>
<proteinExistence type="predicted"/>
<name>A0A063Y0E1_9GAMM</name>
<comment type="caution">
    <text evidence="1">The sequence shown here is derived from an EMBL/GenBank/DDBJ whole genome shotgun (WGS) entry which is preliminary data.</text>
</comment>
<evidence type="ECO:0000313" key="1">
    <source>
        <dbReference type="EMBL" id="KDE38640.1"/>
    </source>
</evidence>
<protein>
    <submittedName>
        <fullName evidence="1">Uncharacterized protein</fullName>
    </submittedName>
</protein>
<dbReference type="EMBL" id="JMSZ01000042">
    <property type="protein sequence ID" value="KDE38640.1"/>
    <property type="molecule type" value="Genomic_DNA"/>
</dbReference>
<sequence length="44" mass="5020">MSMSKIKTVQPAFSYNEKKSRRLCAGKIQIQSPRKPHFQAVAEV</sequence>
<dbReference type="AlphaFoldDB" id="A0A063Y0E1"/>